<evidence type="ECO:0000256" key="1">
    <source>
        <dbReference type="SAM" id="MobiDB-lite"/>
    </source>
</evidence>
<gene>
    <name evidence="2" type="ORF">F53441_11105</name>
</gene>
<protein>
    <submittedName>
        <fullName evidence="2">Tyrosine phosphatase protein</fullName>
    </submittedName>
</protein>
<sequence length="210" mass="23391">MGQAISDIKATAAKQNPEAERRANDSLTGLYDLAKIQNQLFLSTVSNDQDRNKIPIQKIVTDETLMLCDIDMRSDMIAAEIERSCGNFATGDVAKGMGSVLSNSLRALFGSARDNSNQTQKYFIAVGKLGYPLRIDMNLYVYSFTSDALRQVTKNVLIVSATVSSINIATLHEVDIKRAVSYCYGDVEMDLQQRIFDRFMEIRQTTRPGL</sequence>
<dbReference type="EMBL" id="JAADJG010000549">
    <property type="protein sequence ID" value="KAF4444512.1"/>
    <property type="molecule type" value="Genomic_DNA"/>
</dbReference>
<organism evidence="2 3">
    <name type="scientific">Fusarium austroafricanum</name>
    <dbReference type="NCBI Taxonomy" id="2364996"/>
    <lineage>
        <taxon>Eukaryota</taxon>
        <taxon>Fungi</taxon>
        <taxon>Dikarya</taxon>
        <taxon>Ascomycota</taxon>
        <taxon>Pezizomycotina</taxon>
        <taxon>Sordariomycetes</taxon>
        <taxon>Hypocreomycetidae</taxon>
        <taxon>Hypocreales</taxon>
        <taxon>Nectriaceae</taxon>
        <taxon>Fusarium</taxon>
        <taxon>Fusarium concolor species complex</taxon>
    </lineage>
</organism>
<name>A0A8H4P0U7_9HYPO</name>
<keyword evidence="3" id="KW-1185">Reference proteome</keyword>
<comment type="caution">
    <text evidence="2">The sequence shown here is derived from an EMBL/GenBank/DDBJ whole genome shotgun (WGS) entry which is preliminary data.</text>
</comment>
<dbReference type="AlphaFoldDB" id="A0A8H4P0U7"/>
<accession>A0A8H4P0U7</accession>
<proteinExistence type="predicted"/>
<evidence type="ECO:0000313" key="3">
    <source>
        <dbReference type="Proteomes" id="UP000605986"/>
    </source>
</evidence>
<evidence type="ECO:0000313" key="2">
    <source>
        <dbReference type="EMBL" id="KAF4444512.1"/>
    </source>
</evidence>
<feature type="region of interest" description="Disordered" evidence="1">
    <location>
        <begin position="1"/>
        <end position="21"/>
    </location>
</feature>
<dbReference type="Proteomes" id="UP000605986">
    <property type="component" value="Unassembled WGS sequence"/>
</dbReference>
<dbReference type="OrthoDB" id="4757738at2759"/>
<reference evidence="2" key="1">
    <citation type="submission" date="2020-01" db="EMBL/GenBank/DDBJ databases">
        <title>Identification and distribution of gene clusters putatively required for synthesis of sphingolipid metabolism inhibitors in phylogenetically diverse species of the filamentous fungus Fusarium.</title>
        <authorList>
            <person name="Kim H.-S."/>
            <person name="Busman M."/>
            <person name="Brown D.W."/>
            <person name="Divon H."/>
            <person name="Uhlig S."/>
            <person name="Proctor R.H."/>
        </authorList>
    </citation>
    <scope>NUCLEOTIDE SEQUENCE</scope>
    <source>
        <strain evidence="2">NRRL 53441</strain>
    </source>
</reference>